<evidence type="ECO:0000256" key="14">
    <source>
        <dbReference type="SAM" id="Phobius"/>
    </source>
</evidence>
<dbReference type="PANTHER" id="PTHR43298:SF2">
    <property type="entry name" value="FMN_FAD EXPORTER YEEO-RELATED"/>
    <property type="match status" value="1"/>
</dbReference>
<evidence type="ECO:0000256" key="2">
    <source>
        <dbReference type="ARBA" id="ARBA00004651"/>
    </source>
</evidence>
<accession>A0ABT9QT75</accession>
<dbReference type="EMBL" id="JAUSQU010000001">
    <property type="protein sequence ID" value="MDP9849468.1"/>
    <property type="molecule type" value="Genomic_DNA"/>
</dbReference>
<name>A0ABT9QT75_9ACTN</name>
<keyword evidence="16" id="KW-1185">Reference proteome</keyword>
<evidence type="ECO:0000256" key="5">
    <source>
        <dbReference type="ARBA" id="ARBA00022448"/>
    </source>
</evidence>
<feature type="transmembrane region" description="Helical" evidence="14">
    <location>
        <begin position="218"/>
        <end position="240"/>
    </location>
</feature>
<dbReference type="PIRSF" id="PIRSF006603">
    <property type="entry name" value="DinF"/>
    <property type="match status" value="1"/>
</dbReference>
<feature type="transmembrane region" description="Helical" evidence="14">
    <location>
        <begin position="327"/>
        <end position="348"/>
    </location>
</feature>
<evidence type="ECO:0000256" key="6">
    <source>
        <dbReference type="ARBA" id="ARBA00022449"/>
    </source>
</evidence>
<feature type="transmembrane region" description="Helical" evidence="14">
    <location>
        <begin position="49"/>
        <end position="65"/>
    </location>
</feature>
<comment type="caution">
    <text evidence="15">The sequence shown here is derived from an EMBL/GenBank/DDBJ whole genome shotgun (WGS) entry which is preliminary data.</text>
</comment>
<evidence type="ECO:0000256" key="13">
    <source>
        <dbReference type="SAM" id="MobiDB-lite"/>
    </source>
</evidence>
<feature type="transmembrane region" description="Helical" evidence="14">
    <location>
        <begin position="153"/>
        <end position="172"/>
    </location>
</feature>
<evidence type="ECO:0000256" key="7">
    <source>
        <dbReference type="ARBA" id="ARBA00022475"/>
    </source>
</evidence>
<evidence type="ECO:0000256" key="12">
    <source>
        <dbReference type="ARBA" id="ARBA00031636"/>
    </source>
</evidence>
<dbReference type="Pfam" id="PF01554">
    <property type="entry name" value="MatE"/>
    <property type="match status" value="2"/>
</dbReference>
<dbReference type="Proteomes" id="UP001225356">
    <property type="component" value="Unassembled WGS sequence"/>
</dbReference>
<proteinExistence type="inferred from homology"/>
<organism evidence="15 16">
    <name type="scientific">Streptosporangium lutulentum</name>
    <dbReference type="NCBI Taxonomy" id="1461250"/>
    <lineage>
        <taxon>Bacteria</taxon>
        <taxon>Bacillati</taxon>
        <taxon>Actinomycetota</taxon>
        <taxon>Actinomycetes</taxon>
        <taxon>Streptosporangiales</taxon>
        <taxon>Streptosporangiaceae</taxon>
        <taxon>Streptosporangium</taxon>
    </lineage>
</organism>
<protein>
    <recommendedName>
        <fullName evidence="4">Probable multidrug resistance protein NorM</fullName>
    </recommendedName>
    <alternativeName>
        <fullName evidence="12">Multidrug-efflux transporter</fullName>
    </alternativeName>
</protein>
<evidence type="ECO:0000256" key="11">
    <source>
        <dbReference type="ARBA" id="ARBA00023136"/>
    </source>
</evidence>
<comment type="similarity">
    <text evidence="3">Belongs to the multi antimicrobial extrusion (MATE) (TC 2.A.66.1) family.</text>
</comment>
<evidence type="ECO:0000256" key="8">
    <source>
        <dbReference type="ARBA" id="ARBA00022692"/>
    </source>
</evidence>
<dbReference type="InterPro" id="IPR048279">
    <property type="entry name" value="MdtK-like"/>
</dbReference>
<feature type="transmembrane region" description="Helical" evidence="14">
    <location>
        <begin position="178"/>
        <end position="198"/>
    </location>
</feature>
<comment type="function">
    <text evidence="1">Multidrug efflux pump.</text>
</comment>
<feature type="transmembrane region" description="Helical" evidence="14">
    <location>
        <begin position="291"/>
        <end position="315"/>
    </location>
</feature>
<feature type="transmembrane region" description="Helical" evidence="14">
    <location>
        <begin position="7"/>
        <end position="29"/>
    </location>
</feature>
<dbReference type="RefSeq" id="WP_307567333.1">
    <property type="nucleotide sequence ID" value="NZ_JAUSQU010000001.1"/>
</dbReference>
<keyword evidence="6" id="KW-0050">Antiport</keyword>
<reference evidence="15 16" key="1">
    <citation type="submission" date="2023-07" db="EMBL/GenBank/DDBJ databases">
        <title>Sequencing the genomes of 1000 actinobacteria strains.</title>
        <authorList>
            <person name="Klenk H.-P."/>
        </authorList>
    </citation>
    <scope>NUCLEOTIDE SEQUENCE [LARGE SCALE GENOMIC DNA]</scope>
    <source>
        <strain evidence="15 16">DSM 46740</strain>
    </source>
</reference>
<keyword evidence="8 14" id="KW-0812">Transmembrane</keyword>
<evidence type="ECO:0000256" key="4">
    <source>
        <dbReference type="ARBA" id="ARBA00020268"/>
    </source>
</evidence>
<evidence type="ECO:0000256" key="10">
    <source>
        <dbReference type="ARBA" id="ARBA00023065"/>
    </source>
</evidence>
<evidence type="ECO:0000256" key="3">
    <source>
        <dbReference type="ARBA" id="ARBA00010199"/>
    </source>
</evidence>
<feature type="transmembrane region" description="Helical" evidence="14">
    <location>
        <begin position="111"/>
        <end position="132"/>
    </location>
</feature>
<comment type="subcellular location">
    <subcellularLocation>
        <location evidence="2">Cell membrane</location>
        <topology evidence="2">Multi-pass membrane protein</topology>
    </subcellularLocation>
</comment>
<feature type="transmembrane region" description="Helical" evidence="14">
    <location>
        <begin position="246"/>
        <end position="271"/>
    </location>
</feature>
<keyword evidence="7" id="KW-1003">Cell membrane</keyword>
<keyword evidence="11 14" id="KW-0472">Membrane</keyword>
<gene>
    <name evidence="15" type="ORF">J2853_008679</name>
</gene>
<feature type="transmembrane region" description="Helical" evidence="14">
    <location>
        <begin position="77"/>
        <end position="99"/>
    </location>
</feature>
<evidence type="ECO:0000313" key="15">
    <source>
        <dbReference type="EMBL" id="MDP9849468.1"/>
    </source>
</evidence>
<dbReference type="InterPro" id="IPR050222">
    <property type="entry name" value="MATE_MdtK"/>
</dbReference>
<evidence type="ECO:0000256" key="1">
    <source>
        <dbReference type="ARBA" id="ARBA00003408"/>
    </source>
</evidence>
<evidence type="ECO:0000313" key="16">
    <source>
        <dbReference type="Proteomes" id="UP001225356"/>
    </source>
</evidence>
<dbReference type="PANTHER" id="PTHR43298">
    <property type="entry name" value="MULTIDRUG RESISTANCE PROTEIN NORM-RELATED"/>
    <property type="match status" value="1"/>
</dbReference>
<keyword evidence="9 14" id="KW-1133">Transmembrane helix</keyword>
<feature type="compositionally biased region" description="Low complexity" evidence="13">
    <location>
        <begin position="432"/>
        <end position="455"/>
    </location>
</feature>
<feature type="region of interest" description="Disordered" evidence="13">
    <location>
        <begin position="402"/>
        <end position="455"/>
    </location>
</feature>
<feature type="transmembrane region" description="Helical" evidence="14">
    <location>
        <begin position="382"/>
        <end position="399"/>
    </location>
</feature>
<keyword evidence="5" id="KW-0813">Transport</keyword>
<keyword evidence="10" id="KW-0406">Ion transport</keyword>
<feature type="transmembrane region" description="Helical" evidence="14">
    <location>
        <begin position="357"/>
        <end position="376"/>
    </location>
</feature>
<evidence type="ECO:0000256" key="9">
    <source>
        <dbReference type="ARBA" id="ARBA00022989"/>
    </source>
</evidence>
<sequence length="455" mass="46938">MKLLRLALPIYVELLTAVVAVGLIDLLWVSGLGSRAVAAVTVATTTEQFALGVVLAVGTGTTVLVGRRDGREPITPVIRTAWLLWAAVSLAVTVPGVLLREPLARLFTDDAVTAGLIADFYLISLAGIPVFFAQTVTDGIFKGRGDTMTPMRTALLCNALVIVLDPLFIYGLDLGVQGAATANLIARAITLVVALTLLRRRTPRDSPARASRTDAVEIVRIGLPMSGDFLARALVGMLLVEVVGGFGVAALAGYGIGTKIMLAGVMAFYALRQAAMIRTARSGEAGSALRYGLAAGLMVAAVLNVVAVPVAGLFTGDPAVAAEAVDFLRWMTLYLVPFGGLIAVGGVLQANGRGGRLLAATLTGFAVQLPLTYLLGGALGVTGVWPAMAAGAAVALALATGSRRSRGPDPTPPGTARPFSLSPGAWRRRRGAGPSSARGRGPRSTRTAAGRRSGR</sequence>
<dbReference type="InterPro" id="IPR002528">
    <property type="entry name" value="MATE_fam"/>
</dbReference>